<feature type="coiled-coil region" evidence="1">
    <location>
        <begin position="569"/>
        <end position="614"/>
    </location>
</feature>
<evidence type="ECO:0000256" key="1">
    <source>
        <dbReference type="SAM" id="Coils"/>
    </source>
</evidence>
<organism evidence="3">
    <name type="scientific">Podoviridae sp. ctdDI2</name>
    <dbReference type="NCBI Taxonomy" id="2826567"/>
    <lineage>
        <taxon>Viruses</taxon>
        <taxon>Duplodnaviria</taxon>
        <taxon>Heunggongvirae</taxon>
        <taxon>Uroviricota</taxon>
        <taxon>Caudoviricetes</taxon>
    </lineage>
</organism>
<feature type="compositionally biased region" description="Basic and acidic residues" evidence="2">
    <location>
        <begin position="40"/>
        <end position="67"/>
    </location>
</feature>
<evidence type="ECO:0000313" key="3">
    <source>
        <dbReference type="EMBL" id="DAD96814.1"/>
    </source>
</evidence>
<keyword evidence="1" id="KW-0175">Coiled coil</keyword>
<feature type="region of interest" description="Disordered" evidence="2">
    <location>
        <begin position="285"/>
        <end position="348"/>
    </location>
</feature>
<protein>
    <submittedName>
        <fullName evidence="3">Uncharacterized protein</fullName>
    </submittedName>
</protein>
<reference evidence="3" key="1">
    <citation type="journal article" date="2021" name="Proc. Natl. Acad. Sci. U.S.A.">
        <title>A Catalog of Tens of Thousands of Viruses from Human Metagenomes Reveals Hidden Associations with Chronic Diseases.</title>
        <authorList>
            <person name="Tisza M.J."/>
            <person name="Buck C.B."/>
        </authorList>
    </citation>
    <scope>NUCLEOTIDE SEQUENCE</scope>
    <source>
        <strain evidence="3">CtdDI2</strain>
    </source>
</reference>
<feature type="compositionally biased region" description="Basic and acidic residues" evidence="2">
    <location>
        <begin position="380"/>
        <end position="397"/>
    </location>
</feature>
<feature type="region of interest" description="Disordered" evidence="2">
    <location>
        <begin position="380"/>
        <end position="410"/>
    </location>
</feature>
<accession>A0A8S5NPZ8</accession>
<name>A0A8S5NPZ8_9CAUD</name>
<proteinExistence type="predicted"/>
<feature type="region of interest" description="Disordered" evidence="2">
    <location>
        <begin position="17"/>
        <end position="71"/>
    </location>
</feature>
<evidence type="ECO:0000256" key="2">
    <source>
        <dbReference type="SAM" id="MobiDB-lite"/>
    </source>
</evidence>
<dbReference type="EMBL" id="BK015224">
    <property type="protein sequence ID" value="DAD96814.1"/>
    <property type="molecule type" value="Genomic_DNA"/>
</dbReference>
<sequence>MTEDEWKQIYGGRWSQVRADDEGNRYDNGWNPDSSLTYEEEQKQQQEQKRQEEEKKKKEEEEKKKNDWLGNGLKWLGDTAKGVGAGIQQGAGKLASAVVDTGEAAALASNQLVNAFDQDTNAKAGKAIMDSAEGARKWIRDQKDITGKNIEDTTKAKEAGDRIGQGKGDARDWATITGDALDAASTATGFLNPTRLAVDGAELTGKALAGQIAKEVAAQGGANAAQGFLQEYGKTGDINKAWQKAGEQAATGAIFQGSLEGLGYGIGKLRGKGVEDANLRNAEADSGALRSTDDAVEATTGAKTSEDGLDINSDAKAAENASHELTEPSTDGALRSTGGVTTQPDSRYAGLSNEELNKASALDPQNKEINAELYRRQSEELKAQREAESLNHERNPLDDINDEVNGPKSPEEIAKLNQDLKPGETPKGLTEQEKMAYEADPEFRKQVDEKLAQARKDFENNGLPNDSKTAQEYLDNIDNGKTDGLPDHVFREREGVESIGQILGDEQMPKDVRNAAVQAADMGREIDTKLENLMNDNTYNQAHAQMDAAYKERLAAVNDMPGPRQEIERQRLDEQYTKDLQELEETRARDLPQVQELNAMKQRVDERAQEIVADTNELIHSDPKTFRQVDEAKLAEHRQLAEQNLAEAKKYDGKTTYALQEVSKARSPEELKIALERNGETLEKELANQLDVKDFEHAKESISRISDTQMALARMTSPSVMFDKGGLNTEHAGLFSEVVNGTGKAAVANEEVAKRLGDVQKMLGKDAHNREVLDNLIDYWEGKRKDFNIPGHETAAKEVRQMLDEVKPWLKENGFGTVKEFYFPHMRENDPKGLANLFDESQTAKGDLGIGSLKSRKKGDEEYSRDVWKVLGTYFDGINRAKYIEPPLRKIESVSTQLKLASAEHKNFEAYAGFLDNYINQIKGKNQSNIEKAFDSQFGHNAFKKSTGAIRAVNAMATLGLSPLTALRQMTQEIATVGNLNPKWAGVGMVNGARMLASKEGRKELKLSGVLDEGTGLKDLKGLTQSKAGKAFDKVSDGLMIMVSTMDNIMRAQAYAGAKAKGLKLNGAKWERWANEAGLTGQAAQDFVQKKAMEYGTKATVDTQFITSKVDAPAAFNGPGMRTLTQLATFDGKQAGFLIRMGLKPIKDVKNGNYRLAANDMGKLVAMGATAWGVQATLGQFIGMKETDHIPFYDQIQAWTNIEGKDEKGYERDQKNKFRRSPAMTLLFGDGAKNPGLLGALAKKDKGEGVKEFWDKNWQLIVPAGTQAKRTAEGIKSVEEGVVKNDKGNNRFVQNQDQGNALKAAILGKYTTENGQKWLKEGSFSAVKESQQQKIESLGSSKAREQATEYFQRTNKIPKRQDAFNEAKQALQEGNRNRAQSIINEYNSKVRGVYDGFELTSEQRKAAAQREIQLNRVVKSSKQKHKQKSGW</sequence>